<feature type="transmembrane region" description="Helical" evidence="8">
    <location>
        <begin position="72"/>
        <end position="95"/>
    </location>
</feature>
<comment type="pathway">
    <text evidence="8">Protein modification; lipoprotein biosynthesis (N-acyl transfer).</text>
</comment>
<comment type="similarity">
    <text evidence="8">Belongs to the CN hydrolase family. Apolipoprotein N-acyltransferase subfamily.</text>
</comment>
<accession>A0A0T6LV18</accession>
<dbReference type="Gene3D" id="3.60.110.10">
    <property type="entry name" value="Carbon-nitrogen hydrolase"/>
    <property type="match status" value="1"/>
</dbReference>
<evidence type="ECO:0000256" key="7">
    <source>
        <dbReference type="ARBA" id="ARBA00023315"/>
    </source>
</evidence>
<evidence type="ECO:0000256" key="5">
    <source>
        <dbReference type="ARBA" id="ARBA00022989"/>
    </source>
</evidence>
<keyword evidence="12" id="KW-1185">Reference proteome</keyword>
<comment type="catalytic activity">
    <reaction evidence="8">
        <text>N-terminal S-1,2-diacyl-sn-glyceryl-L-cysteinyl-[lipoprotein] + a glycerophospholipid = N-acyl-S-1,2-diacyl-sn-glyceryl-L-cysteinyl-[lipoprotein] + a 2-acyl-sn-glycero-3-phospholipid + H(+)</text>
        <dbReference type="Rhea" id="RHEA:48228"/>
        <dbReference type="Rhea" id="RHEA-COMP:14681"/>
        <dbReference type="Rhea" id="RHEA-COMP:14684"/>
        <dbReference type="ChEBI" id="CHEBI:15378"/>
        <dbReference type="ChEBI" id="CHEBI:136912"/>
        <dbReference type="ChEBI" id="CHEBI:140656"/>
        <dbReference type="ChEBI" id="CHEBI:140657"/>
        <dbReference type="ChEBI" id="CHEBI:140660"/>
        <dbReference type="EC" id="2.3.1.269"/>
    </reaction>
</comment>
<keyword evidence="2 8" id="KW-1003">Cell membrane</keyword>
<evidence type="ECO:0000256" key="4">
    <source>
        <dbReference type="ARBA" id="ARBA00022692"/>
    </source>
</evidence>
<feature type="transmembrane region" description="Helical" evidence="8">
    <location>
        <begin position="107"/>
        <end position="130"/>
    </location>
</feature>
<dbReference type="STRING" id="76728.AQ490_19405"/>
<dbReference type="SUPFAM" id="SSF56317">
    <property type="entry name" value="Carbon-nitrogen hydrolase"/>
    <property type="match status" value="1"/>
</dbReference>
<proteinExistence type="inferred from homology"/>
<dbReference type="PROSITE" id="PS50263">
    <property type="entry name" value="CN_HYDROLASE"/>
    <property type="match status" value="1"/>
</dbReference>
<feature type="region of interest" description="Disordered" evidence="9">
    <location>
        <begin position="490"/>
        <end position="518"/>
    </location>
</feature>
<evidence type="ECO:0000256" key="9">
    <source>
        <dbReference type="SAM" id="MobiDB-lite"/>
    </source>
</evidence>
<evidence type="ECO:0000256" key="2">
    <source>
        <dbReference type="ARBA" id="ARBA00022475"/>
    </source>
</evidence>
<dbReference type="InterPro" id="IPR036526">
    <property type="entry name" value="C-N_Hydrolase_sf"/>
</dbReference>
<reference evidence="11 12" key="1">
    <citation type="submission" date="2015-10" db="EMBL/GenBank/DDBJ databases">
        <title>Draft genome sequence of pyrrolomycin-producing Streptomyces vitaminophilus.</title>
        <authorList>
            <person name="Graham D.E."/>
            <person name="Mahan K.M."/>
            <person name="Klingeman D.M."/>
            <person name="Hettich R.L."/>
            <person name="Parry R.J."/>
        </authorList>
    </citation>
    <scope>NUCLEOTIDE SEQUENCE [LARGE SCALE GENOMIC DNA]</scope>
    <source>
        <strain evidence="11 12">ATCC 31673</strain>
    </source>
</reference>
<dbReference type="AlphaFoldDB" id="A0A0T6LV18"/>
<keyword evidence="5 8" id="KW-1133">Transmembrane helix</keyword>
<dbReference type="Proteomes" id="UP000050867">
    <property type="component" value="Unassembled WGS sequence"/>
</dbReference>
<evidence type="ECO:0000256" key="3">
    <source>
        <dbReference type="ARBA" id="ARBA00022679"/>
    </source>
</evidence>
<keyword evidence="4 8" id="KW-0812">Transmembrane</keyword>
<dbReference type="PANTHER" id="PTHR38686:SF1">
    <property type="entry name" value="APOLIPOPROTEIN N-ACYLTRANSFERASE"/>
    <property type="match status" value="1"/>
</dbReference>
<evidence type="ECO:0000259" key="10">
    <source>
        <dbReference type="PROSITE" id="PS50263"/>
    </source>
</evidence>
<protein>
    <recommendedName>
        <fullName evidence="8">Apolipoprotein N-acyltransferase</fullName>
        <shortName evidence="8">ALP N-acyltransferase</shortName>
        <ecNumber evidence="8">2.3.1.269</ecNumber>
    </recommendedName>
</protein>
<evidence type="ECO:0000256" key="8">
    <source>
        <dbReference type="HAMAP-Rule" id="MF_01148"/>
    </source>
</evidence>
<feature type="domain" description="CN hydrolase" evidence="10">
    <location>
        <begin position="210"/>
        <end position="451"/>
    </location>
</feature>
<dbReference type="GO" id="GO:0016410">
    <property type="term" value="F:N-acyltransferase activity"/>
    <property type="evidence" value="ECO:0007669"/>
    <property type="project" value="UniProtKB-UniRule"/>
</dbReference>
<evidence type="ECO:0000313" key="11">
    <source>
        <dbReference type="EMBL" id="KRV49848.1"/>
    </source>
</evidence>
<feature type="transmembrane region" description="Helical" evidence="8">
    <location>
        <begin position="150"/>
        <end position="176"/>
    </location>
</feature>
<dbReference type="UniPathway" id="UPA00666"/>
<comment type="subcellular location">
    <subcellularLocation>
        <location evidence="1 8">Cell membrane</location>
        <topology evidence="1 8">Multi-pass membrane protein</topology>
    </subcellularLocation>
</comment>
<evidence type="ECO:0000313" key="12">
    <source>
        <dbReference type="Proteomes" id="UP000050867"/>
    </source>
</evidence>
<dbReference type="EMBL" id="LLZU01000010">
    <property type="protein sequence ID" value="KRV49848.1"/>
    <property type="molecule type" value="Genomic_DNA"/>
</dbReference>
<keyword evidence="6 8" id="KW-0472">Membrane</keyword>
<dbReference type="PANTHER" id="PTHR38686">
    <property type="entry name" value="APOLIPOPROTEIN N-ACYLTRANSFERASE"/>
    <property type="match status" value="1"/>
</dbReference>
<evidence type="ECO:0000256" key="6">
    <source>
        <dbReference type="ARBA" id="ARBA00023136"/>
    </source>
</evidence>
<comment type="caution">
    <text evidence="8">Lacks conserved residue(s) required for the propagation of feature annotation.</text>
</comment>
<organism evidence="11 12">
    <name type="scientific">Wenjunlia vitaminophila</name>
    <name type="common">Streptomyces vitaminophilus</name>
    <dbReference type="NCBI Taxonomy" id="76728"/>
    <lineage>
        <taxon>Bacteria</taxon>
        <taxon>Bacillati</taxon>
        <taxon>Actinomycetota</taxon>
        <taxon>Actinomycetes</taxon>
        <taxon>Kitasatosporales</taxon>
        <taxon>Streptomycetaceae</taxon>
        <taxon>Wenjunlia</taxon>
    </lineage>
</organism>
<keyword evidence="7 8" id="KW-0012">Acyltransferase</keyword>
<dbReference type="Pfam" id="PF20154">
    <property type="entry name" value="LNT_N"/>
    <property type="match status" value="1"/>
</dbReference>
<evidence type="ECO:0000256" key="1">
    <source>
        <dbReference type="ARBA" id="ARBA00004651"/>
    </source>
</evidence>
<comment type="function">
    <text evidence="8">Catalyzes the phospholipid dependent N-acylation of the N-terminal cysteine of apolipoprotein, the last step in lipoprotein maturation.</text>
</comment>
<dbReference type="InterPro" id="IPR004563">
    <property type="entry name" value="Apolipo_AcylTrfase"/>
</dbReference>
<dbReference type="InterPro" id="IPR045378">
    <property type="entry name" value="LNT_N"/>
</dbReference>
<dbReference type="InterPro" id="IPR003010">
    <property type="entry name" value="C-N_Hydrolase"/>
</dbReference>
<dbReference type="HAMAP" id="MF_01148">
    <property type="entry name" value="Lnt"/>
    <property type="match status" value="1"/>
</dbReference>
<gene>
    <name evidence="8" type="primary">lnt</name>
    <name evidence="11" type="ORF">AQ490_19405</name>
</gene>
<dbReference type="GO" id="GO:0005886">
    <property type="term" value="C:plasma membrane"/>
    <property type="evidence" value="ECO:0007669"/>
    <property type="project" value="UniProtKB-SubCell"/>
</dbReference>
<dbReference type="eggNOG" id="COG0815">
    <property type="taxonomic scope" value="Bacteria"/>
</dbReference>
<dbReference type="CDD" id="cd07571">
    <property type="entry name" value="ALP_N-acyl_transferase"/>
    <property type="match status" value="1"/>
</dbReference>
<dbReference type="EC" id="2.3.1.269" evidence="8"/>
<feature type="transmembrane region" description="Helical" evidence="8">
    <location>
        <begin position="183"/>
        <end position="201"/>
    </location>
</feature>
<sequence length="518" mass="54898">MTARRALLVALAGALPALAFPEPSLWWLAFGALVPWMLLVRRAPHGRCAALDGWIGGTGFMLAVHHWLLPNLLVFTPVVAAFLGLLWAPWGWLVWRLLRGEPAGWRAAAAVVLVPSAWLMAELVRSWQYLGGPWALIGASQWQVRPALDLASVGGIWLVSWLVVAANAGVATLAALGRGRKPAVAVLLALAAGCGAVWTWAPQPEQGGSVRVAVVQPGVVRGPELRFDTAERLTRQLAGRRVDLVVWGESSVGFDLDERPDLSRRLAALSRLVGADLLVNVDARRADGKGIYKTAVLVGPGGPTGQRYDKTRLVPFGEYVPLRPVLGWVTGMSEAAAENRRRGRGPVLMDTAGVRLGPLVCFESAFPDMSRALAGRGAQLLVVQSATSTFQGSWAPEQHASLAAIRAAETWRPVVHATLTGASAVADARGRQVGQWLGTSERTAEVFQVPLASGTSPYVRFGPWVPWLAAGLLGVAALAAAARRLRGGGAFPGGRPGAAARPELAENDRLSGAGPQRP</sequence>
<dbReference type="GO" id="GO:0042158">
    <property type="term" value="P:lipoprotein biosynthetic process"/>
    <property type="evidence" value="ECO:0007669"/>
    <property type="project" value="UniProtKB-UniRule"/>
</dbReference>
<keyword evidence="3 8" id="KW-0808">Transferase</keyword>
<comment type="caution">
    <text evidence="11">The sequence shown here is derived from an EMBL/GenBank/DDBJ whole genome shotgun (WGS) entry which is preliminary data.</text>
</comment>
<dbReference type="NCBIfam" id="TIGR00546">
    <property type="entry name" value="lnt"/>
    <property type="match status" value="1"/>
</dbReference>
<name>A0A0T6LV18_WENVI</name>
<dbReference type="RefSeq" id="WP_018386730.1">
    <property type="nucleotide sequence ID" value="NZ_LLZU01000010.1"/>
</dbReference>
<dbReference type="Pfam" id="PF00795">
    <property type="entry name" value="CN_hydrolase"/>
    <property type="match status" value="1"/>
</dbReference>